<dbReference type="Pfam" id="PF00078">
    <property type="entry name" value="RVT_1"/>
    <property type="match status" value="1"/>
</dbReference>
<accession>A0A4C1W5F8</accession>
<keyword evidence="3" id="KW-1185">Reference proteome</keyword>
<dbReference type="SUPFAM" id="SSF56672">
    <property type="entry name" value="DNA/RNA polymerases"/>
    <property type="match status" value="1"/>
</dbReference>
<dbReference type="PROSITE" id="PS50878">
    <property type="entry name" value="RT_POL"/>
    <property type="match status" value="1"/>
</dbReference>
<organism evidence="2 3">
    <name type="scientific">Eumeta variegata</name>
    <name type="common">Bagworm moth</name>
    <name type="synonym">Eumeta japonica</name>
    <dbReference type="NCBI Taxonomy" id="151549"/>
    <lineage>
        <taxon>Eukaryota</taxon>
        <taxon>Metazoa</taxon>
        <taxon>Ecdysozoa</taxon>
        <taxon>Arthropoda</taxon>
        <taxon>Hexapoda</taxon>
        <taxon>Insecta</taxon>
        <taxon>Pterygota</taxon>
        <taxon>Neoptera</taxon>
        <taxon>Endopterygota</taxon>
        <taxon>Lepidoptera</taxon>
        <taxon>Glossata</taxon>
        <taxon>Ditrysia</taxon>
        <taxon>Tineoidea</taxon>
        <taxon>Psychidae</taxon>
        <taxon>Oiketicinae</taxon>
        <taxon>Eumeta</taxon>
    </lineage>
</organism>
<dbReference type="InterPro" id="IPR043502">
    <property type="entry name" value="DNA/RNA_pol_sf"/>
</dbReference>
<dbReference type="Proteomes" id="UP000299102">
    <property type="component" value="Unassembled WGS sequence"/>
</dbReference>
<evidence type="ECO:0000313" key="3">
    <source>
        <dbReference type="Proteomes" id="UP000299102"/>
    </source>
</evidence>
<evidence type="ECO:0000313" key="2">
    <source>
        <dbReference type="EMBL" id="GBP46130.1"/>
    </source>
</evidence>
<proteinExistence type="predicted"/>
<evidence type="ECO:0000259" key="1">
    <source>
        <dbReference type="PROSITE" id="PS50878"/>
    </source>
</evidence>
<dbReference type="AlphaFoldDB" id="A0A4C1W5F8"/>
<dbReference type="EMBL" id="BGZK01000477">
    <property type="protein sequence ID" value="GBP46130.1"/>
    <property type="molecule type" value="Genomic_DNA"/>
</dbReference>
<keyword evidence="2" id="KW-0808">Transferase</keyword>
<dbReference type="STRING" id="151549.A0A4C1W5F8"/>
<dbReference type="OrthoDB" id="6627393at2759"/>
<sequence>MKPIRAGVPQGSTLSPQLYPAYVNDIPRLSTGVQLVLFVDDTALYFRSNSIGNILPRLQRATDELTQWLRLLRIDVNPEKSASINFKYSPHKVQFLSSFNGLTPGVLSAYRCHSEVSIRVMTSRDFISRGDSSGPPVGESRTTACVCRSVAPDKLTTAFG</sequence>
<feature type="domain" description="Reverse transcriptase" evidence="1">
    <location>
        <begin position="1"/>
        <end position="104"/>
    </location>
</feature>
<reference evidence="2 3" key="1">
    <citation type="journal article" date="2019" name="Commun. Biol.">
        <title>The bagworm genome reveals a unique fibroin gene that provides high tensile strength.</title>
        <authorList>
            <person name="Kono N."/>
            <person name="Nakamura H."/>
            <person name="Ohtoshi R."/>
            <person name="Tomita M."/>
            <person name="Numata K."/>
            <person name="Arakawa K."/>
        </authorList>
    </citation>
    <scope>NUCLEOTIDE SEQUENCE [LARGE SCALE GENOMIC DNA]</scope>
</reference>
<dbReference type="GO" id="GO:0003964">
    <property type="term" value="F:RNA-directed DNA polymerase activity"/>
    <property type="evidence" value="ECO:0007669"/>
    <property type="project" value="UniProtKB-KW"/>
</dbReference>
<keyword evidence="2" id="KW-0695">RNA-directed DNA polymerase</keyword>
<dbReference type="InterPro" id="IPR000477">
    <property type="entry name" value="RT_dom"/>
</dbReference>
<gene>
    <name evidence="2" type="primary">pol</name>
    <name evidence="2" type="ORF">EVAR_26575_1</name>
</gene>
<protein>
    <submittedName>
        <fullName evidence="2">RNA-directed DNA polymerase from mobile element jockey</fullName>
    </submittedName>
</protein>
<keyword evidence="2" id="KW-0548">Nucleotidyltransferase</keyword>
<name>A0A4C1W5F8_EUMVA</name>
<comment type="caution">
    <text evidence="2">The sequence shown here is derived from an EMBL/GenBank/DDBJ whole genome shotgun (WGS) entry which is preliminary data.</text>
</comment>